<dbReference type="EMBL" id="CP047591">
    <property type="protein sequence ID" value="QHI72902.1"/>
    <property type="molecule type" value="Genomic_DNA"/>
</dbReference>
<evidence type="ECO:0000259" key="1">
    <source>
        <dbReference type="PROSITE" id="PS51782"/>
    </source>
</evidence>
<reference evidence="2 3" key="1">
    <citation type="submission" date="2020-01" db="EMBL/GenBank/DDBJ databases">
        <title>Genomic analysis of Aminipila sp. CBA3637.</title>
        <authorList>
            <person name="Kim Y.B."/>
            <person name="Roh S.W."/>
        </authorList>
    </citation>
    <scope>NUCLEOTIDE SEQUENCE [LARGE SCALE GENOMIC DNA]</scope>
    <source>
        <strain evidence="2 3">CBA3637</strain>
    </source>
</reference>
<gene>
    <name evidence="2" type="ORF">Ami3637_11235</name>
</gene>
<keyword evidence="3" id="KW-1185">Reference proteome</keyword>
<dbReference type="KEGG" id="amic:Ami3637_11235"/>
<dbReference type="InterPro" id="IPR036779">
    <property type="entry name" value="LysM_dom_sf"/>
</dbReference>
<dbReference type="Gene3D" id="3.10.350.10">
    <property type="entry name" value="LysM domain"/>
    <property type="match status" value="1"/>
</dbReference>
<dbReference type="RefSeq" id="WP_162362669.1">
    <property type="nucleotide sequence ID" value="NZ_CP047591.1"/>
</dbReference>
<dbReference type="SMART" id="SM00257">
    <property type="entry name" value="LysM"/>
    <property type="match status" value="1"/>
</dbReference>
<dbReference type="Proteomes" id="UP000463883">
    <property type="component" value="Chromosome"/>
</dbReference>
<name>A0A6P1MFS8_9FIRM</name>
<dbReference type="AlphaFoldDB" id="A0A6P1MFS8"/>
<dbReference type="SUPFAM" id="SSF54106">
    <property type="entry name" value="LysM domain"/>
    <property type="match status" value="1"/>
</dbReference>
<proteinExistence type="predicted"/>
<dbReference type="Pfam" id="PF01476">
    <property type="entry name" value="LysM"/>
    <property type="match status" value="1"/>
</dbReference>
<dbReference type="PROSITE" id="PS51782">
    <property type="entry name" value="LYSM"/>
    <property type="match status" value="1"/>
</dbReference>
<dbReference type="InterPro" id="IPR018392">
    <property type="entry name" value="LysM"/>
</dbReference>
<dbReference type="InterPro" id="IPR052196">
    <property type="entry name" value="Bact_Kbp"/>
</dbReference>
<organism evidence="2 3">
    <name type="scientific">Aminipila terrae</name>
    <dbReference type="NCBI Taxonomy" id="2697030"/>
    <lineage>
        <taxon>Bacteria</taxon>
        <taxon>Bacillati</taxon>
        <taxon>Bacillota</taxon>
        <taxon>Clostridia</taxon>
        <taxon>Peptostreptococcales</taxon>
        <taxon>Anaerovoracaceae</taxon>
        <taxon>Aminipila</taxon>
    </lineage>
</organism>
<feature type="domain" description="LysM" evidence="1">
    <location>
        <begin position="172"/>
        <end position="221"/>
    </location>
</feature>
<dbReference type="PANTHER" id="PTHR34700:SF4">
    <property type="entry name" value="PHAGE-LIKE ELEMENT PBSX PROTEIN XKDP"/>
    <property type="match status" value="1"/>
</dbReference>
<protein>
    <submittedName>
        <fullName evidence="2">LysM peptidoglycan-binding domain-containing protein</fullName>
    </submittedName>
</protein>
<evidence type="ECO:0000313" key="3">
    <source>
        <dbReference type="Proteomes" id="UP000463883"/>
    </source>
</evidence>
<dbReference type="PANTHER" id="PTHR34700">
    <property type="entry name" value="POTASSIUM BINDING PROTEIN KBP"/>
    <property type="match status" value="1"/>
</dbReference>
<dbReference type="CDD" id="cd00118">
    <property type="entry name" value="LysM"/>
    <property type="match status" value="1"/>
</dbReference>
<sequence>MSSYAIFFDYENQTYRLPVNPEQIEVKSTMSTEKYKVLKLGEVIVPTSMELKEYSFECELPHTALHYVQTSEKFQNADYYINLFEKWRKALTPVRFIASNGIGDDINTLVLITELTIIEKAGEEGDKYVSFGLTEYKEYGKKSNVVMVSNFSATIVSKSIVAASGLSAKSKGTHTVVKGENLWKIAKTYYGNGALYTKIYNANKDKIKNPSLIYPGQVLTIPG</sequence>
<evidence type="ECO:0000313" key="2">
    <source>
        <dbReference type="EMBL" id="QHI72902.1"/>
    </source>
</evidence>
<accession>A0A6P1MFS8</accession>